<dbReference type="OrthoDB" id="5367830at2759"/>
<dbReference type="SUPFAM" id="SSF48403">
    <property type="entry name" value="Ankyrin repeat"/>
    <property type="match status" value="1"/>
</dbReference>
<dbReference type="Proteomes" id="UP000756132">
    <property type="component" value="Chromosome 5"/>
</dbReference>
<dbReference type="Gene3D" id="1.25.40.20">
    <property type="entry name" value="Ankyrin repeat-containing domain"/>
    <property type="match status" value="1"/>
</dbReference>
<evidence type="ECO:0000256" key="2">
    <source>
        <dbReference type="ARBA" id="ARBA00022737"/>
    </source>
</evidence>
<evidence type="ECO:0000256" key="6">
    <source>
        <dbReference type="PROSITE-ProRule" id="PRU00023"/>
    </source>
</evidence>
<dbReference type="InterPro" id="IPR036770">
    <property type="entry name" value="Ankyrin_rpt-contain_sf"/>
</dbReference>
<evidence type="ECO:0000313" key="7">
    <source>
        <dbReference type="EMBL" id="UJO17197.1"/>
    </source>
</evidence>
<evidence type="ECO:0000256" key="1">
    <source>
        <dbReference type="ARBA" id="ARBA00004906"/>
    </source>
</evidence>
<accession>A0A9Q8LGU5</accession>
<gene>
    <name evidence="7" type="ORF">CLAFUR5_05583</name>
</gene>
<evidence type="ECO:0000256" key="4">
    <source>
        <dbReference type="ARBA" id="ARBA00023043"/>
    </source>
</evidence>
<evidence type="ECO:0000256" key="3">
    <source>
        <dbReference type="ARBA" id="ARBA00022786"/>
    </source>
</evidence>
<reference evidence="7" key="1">
    <citation type="submission" date="2021-12" db="EMBL/GenBank/DDBJ databases">
        <authorList>
            <person name="Zaccaron A."/>
            <person name="Stergiopoulos I."/>
        </authorList>
    </citation>
    <scope>NUCLEOTIDE SEQUENCE</scope>
    <source>
        <strain evidence="7">Race5_Kim</strain>
    </source>
</reference>
<dbReference type="PROSITE" id="PS50088">
    <property type="entry name" value="ANK_REPEAT"/>
    <property type="match status" value="1"/>
</dbReference>
<keyword evidence="3" id="KW-0833">Ubl conjugation pathway</keyword>
<dbReference type="Gene3D" id="1.25.40.10">
    <property type="entry name" value="Tetratricopeptide repeat domain"/>
    <property type="match status" value="1"/>
</dbReference>
<dbReference type="PANTHER" id="PTHR24173">
    <property type="entry name" value="ANKYRIN REPEAT CONTAINING"/>
    <property type="match status" value="1"/>
</dbReference>
<keyword evidence="4 6" id="KW-0040">ANK repeat</keyword>
<comment type="pathway">
    <text evidence="1">Protein modification; protein ubiquitination.</text>
</comment>
<dbReference type="InterPro" id="IPR011990">
    <property type="entry name" value="TPR-like_helical_dom_sf"/>
</dbReference>
<keyword evidence="2" id="KW-0677">Repeat</keyword>
<dbReference type="PANTHER" id="PTHR24173:SF74">
    <property type="entry name" value="ANKYRIN REPEAT DOMAIN-CONTAINING PROTEIN 16"/>
    <property type="match status" value="1"/>
</dbReference>
<organism evidence="7 8">
    <name type="scientific">Passalora fulva</name>
    <name type="common">Tomato leaf mold</name>
    <name type="synonym">Cladosporium fulvum</name>
    <dbReference type="NCBI Taxonomy" id="5499"/>
    <lineage>
        <taxon>Eukaryota</taxon>
        <taxon>Fungi</taxon>
        <taxon>Dikarya</taxon>
        <taxon>Ascomycota</taxon>
        <taxon>Pezizomycotina</taxon>
        <taxon>Dothideomycetes</taxon>
        <taxon>Dothideomycetidae</taxon>
        <taxon>Mycosphaerellales</taxon>
        <taxon>Mycosphaerellaceae</taxon>
        <taxon>Fulvia</taxon>
    </lineage>
</organism>
<reference evidence="7" key="2">
    <citation type="journal article" date="2022" name="Microb. Genom.">
        <title>A chromosome-scale genome assembly of the tomato pathogen Cladosporium fulvum reveals a compartmentalized genome architecture and the presence of a dispensable chromosome.</title>
        <authorList>
            <person name="Zaccaron A.Z."/>
            <person name="Chen L.H."/>
            <person name="Samaras A."/>
            <person name="Stergiopoulos I."/>
        </authorList>
    </citation>
    <scope>NUCLEOTIDE SEQUENCE</scope>
    <source>
        <strain evidence="7">Race5_Kim</strain>
    </source>
</reference>
<dbReference type="RefSeq" id="XP_047761563.1">
    <property type="nucleotide sequence ID" value="XM_047904731.1"/>
</dbReference>
<dbReference type="EMBL" id="CP090167">
    <property type="protein sequence ID" value="UJO17197.1"/>
    <property type="molecule type" value="Genomic_DNA"/>
</dbReference>
<feature type="repeat" description="ANK" evidence="6">
    <location>
        <begin position="250"/>
        <end position="282"/>
    </location>
</feature>
<sequence>MIDLLEELADLYRMLGDLVWAEECSPAHLREQTARLGRSHEATLKSLARLLEILGRQVMYDEAEHEIFTFVRDASDRTAVLAAMSGDQLSFLESAFLRPPEAGNAVPPTWDALSITQPPTSNTTLTAFIVPGHSLQKFTPQAPREGVHDLHQQAPGLHGQIRAQMGRRERDLRDAAGNEPDLVTLFEVMATGSTALISDYSRYIDADTTRFRDPVNARTILHYAAAFGEPHVVQKCIDVDPSLVNARDIFGATPLHLADVNGRSKSFRALVAAQSAVNLRSNTGMTAIGYARQRMYLTASMDKEEGGPRYAKPSRQSS</sequence>
<protein>
    <recommendedName>
        <fullName evidence="9">Ankyrin repeat protein</fullName>
    </recommendedName>
</protein>
<evidence type="ECO:0000256" key="5">
    <source>
        <dbReference type="ARBA" id="ARBA00038500"/>
    </source>
</evidence>
<keyword evidence="8" id="KW-1185">Reference proteome</keyword>
<proteinExistence type="inferred from homology"/>
<dbReference type="GeneID" id="71985461"/>
<dbReference type="Pfam" id="PF12796">
    <property type="entry name" value="Ank_2"/>
    <property type="match status" value="1"/>
</dbReference>
<dbReference type="InterPro" id="IPR002110">
    <property type="entry name" value="Ankyrin_rpt"/>
</dbReference>
<dbReference type="KEGG" id="ffu:CLAFUR5_05583"/>
<evidence type="ECO:0000313" key="8">
    <source>
        <dbReference type="Proteomes" id="UP000756132"/>
    </source>
</evidence>
<dbReference type="AlphaFoldDB" id="A0A9Q8LGU5"/>
<evidence type="ECO:0008006" key="9">
    <source>
        <dbReference type="Google" id="ProtNLM"/>
    </source>
</evidence>
<name>A0A9Q8LGU5_PASFU</name>
<comment type="similarity">
    <text evidence="5">Belongs to the fem-1 family.</text>
</comment>